<dbReference type="PANTHER" id="PTHR38706:SF2">
    <property type="match status" value="1"/>
</dbReference>
<keyword evidence="1" id="KW-1185">Reference proteome</keyword>
<organism evidence="1 2">
    <name type="scientific">Salmo salar</name>
    <name type="common">Atlantic salmon</name>
    <dbReference type="NCBI Taxonomy" id="8030"/>
    <lineage>
        <taxon>Eukaryota</taxon>
        <taxon>Metazoa</taxon>
        <taxon>Chordata</taxon>
        <taxon>Craniata</taxon>
        <taxon>Vertebrata</taxon>
        <taxon>Euteleostomi</taxon>
        <taxon>Actinopterygii</taxon>
        <taxon>Neopterygii</taxon>
        <taxon>Teleostei</taxon>
        <taxon>Protacanthopterygii</taxon>
        <taxon>Salmoniformes</taxon>
        <taxon>Salmonidae</taxon>
        <taxon>Salmoninae</taxon>
        <taxon>Salmo</taxon>
    </lineage>
</organism>
<dbReference type="GeneID" id="123742428"/>
<protein>
    <submittedName>
        <fullName evidence="2">Uncharacterized protein</fullName>
    </submittedName>
</protein>
<proteinExistence type="predicted"/>
<evidence type="ECO:0000313" key="2">
    <source>
        <dbReference type="RefSeq" id="XP_045572615.1"/>
    </source>
</evidence>
<dbReference type="PANTHER" id="PTHR38706">
    <property type="entry name" value="SI:CH211-198C19.1-RELATED"/>
    <property type="match status" value="1"/>
</dbReference>
<reference evidence="2" key="1">
    <citation type="submission" date="2025-08" db="UniProtKB">
        <authorList>
            <consortium name="RefSeq"/>
        </authorList>
    </citation>
    <scope>IDENTIFICATION</scope>
</reference>
<dbReference type="Proteomes" id="UP001652741">
    <property type="component" value="Chromosome ssa04"/>
</dbReference>
<sequence length="478" mass="54982">MGIDVYKYTKSLSNKIHCEKSLKSRLIMASHTLFCCSVLLLFQYTASSFPTIDTIRDLRDIWYGSIFPRHGLYLLYWFVDQSEIDINHDIIQTHFDPARGDYGFGFFDNNDSFLPALTDLKRQAYYAVGDISKANSWALPEYVTENYYNSLKSGNRNRDRIIVRVVQAEGSTQTSLDKVFVTELYPFNDNQANSFHPNHTYTISFDLLREIQMLQVHWRNDTLGGLEAFLGQAGYQTCPSPEFQVCYAKSIRFQRLQMVEMKTEDDCHPLRLDVKPAENGYLKMSWSNLPKSIMDRYMVVGLFKDDGSSTKLAESPVGNDTSGTSDIFVALNPGLQVRLLKKSPWDTTEREVWRGAEFDDADSLIPVVVKGYDASLQLYTKNGYACARLFVKKSFADWKEVFYYSWVGFYSANSVSNKEYQTYQWAVYFTKDTPSDEIPEYDVYVYESSMATSPGAQARFMLSEYNEVARTVAWESQP</sequence>
<evidence type="ECO:0000313" key="1">
    <source>
        <dbReference type="Proteomes" id="UP001652741"/>
    </source>
</evidence>
<name>A0ABM3ENH5_SALSA</name>
<gene>
    <name evidence="2" type="primary">LOC123742428</name>
</gene>
<dbReference type="RefSeq" id="XP_045572615.1">
    <property type="nucleotide sequence ID" value="XM_045716659.1"/>
</dbReference>
<accession>A0ABM3ENH5</accession>